<reference evidence="1" key="1">
    <citation type="submission" date="2018-02" db="EMBL/GenBank/DDBJ databases">
        <title>Rhizophora mucronata_Transcriptome.</title>
        <authorList>
            <person name="Meera S.P."/>
            <person name="Sreeshan A."/>
            <person name="Augustine A."/>
        </authorList>
    </citation>
    <scope>NUCLEOTIDE SEQUENCE</scope>
    <source>
        <tissue evidence="1">Leaf</tissue>
    </source>
</reference>
<protein>
    <submittedName>
        <fullName evidence="1">Uncharacterized protein</fullName>
    </submittedName>
</protein>
<organism evidence="1">
    <name type="scientific">Rhizophora mucronata</name>
    <name type="common">Asiatic mangrove</name>
    <dbReference type="NCBI Taxonomy" id="61149"/>
    <lineage>
        <taxon>Eukaryota</taxon>
        <taxon>Viridiplantae</taxon>
        <taxon>Streptophyta</taxon>
        <taxon>Embryophyta</taxon>
        <taxon>Tracheophyta</taxon>
        <taxon>Spermatophyta</taxon>
        <taxon>Magnoliopsida</taxon>
        <taxon>eudicotyledons</taxon>
        <taxon>Gunneridae</taxon>
        <taxon>Pentapetalae</taxon>
        <taxon>rosids</taxon>
        <taxon>fabids</taxon>
        <taxon>Malpighiales</taxon>
        <taxon>Rhizophoraceae</taxon>
        <taxon>Rhizophora</taxon>
    </lineage>
</organism>
<dbReference type="AlphaFoldDB" id="A0A2P2Q8Z7"/>
<sequence length="56" mass="6324">MILRRNHWLKWVVGMSPIPSILPQHLKVPHGILLLLLDLGCHLSSPCPNSSKLHLL</sequence>
<dbReference type="EMBL" id="GGEC01082981">
    <property type="protein sequence ID" value="MBX63465.1"/>
    <property type="molecule type" value="Transcribed_RNA"/>
</dbReference>
<evidence type="ECO:0000313" key="1">
    <source>
        <dbReference type="EMBL" id="MBX63465.1"/>
    </source>
</evidence>
<name>A0A2P2Q8Z7_RHIMU</name>
<accession>A0A2P2Q8Z7</accession>
<proteinExistence type="predicted"/>